<dbReference type="Pfam" id="PF02195">
    <property type="entry name" value="ParB_N"/>
    <property type="match status" value="1"/>
</dbReference>
<dbReference type="Proteomes" id="UP000232003">
    <property type="component" value="Chromosome"/>
</dbReference>
<accession>A0A2K8SIK9</accession>
<dbReference type="OrthoDB" id="490353at2"/>
<dbReference type="PANTHER" id="PTHR33375:SF1">
    <property type="entry name" value="CHROMOSOME-PARTITIONING PROTEIN PARB-RELATED"/>
    <property type="match status" value="1"/>
</dbReference>
<evidence type="ECO:0000313" key="2">
    <source>
        <dbReference type="EMBL" id="AUB35281.1"/>
    </source>
</evidence>
<protein>
    <submittedName>
        <fullName evidence="2">Chromosome segregation protein Spo0J, containings ParB-like nuclease domain</fullName>
    </submittedName>
</protein>
<dbReference type="PANTHER" id="PTHR33375">
    <property type="entry name" value="CHROMOSOME-PARTITIONING PROTEIN PARB-RELATED"/>
    <property type="match status" value="1"/>
</dbReference>
<dbReference type="SMART" id="SM00470">
    <property type="entry name" value="ParB"/>
    <property type="match status" value="1"/>
</dbReference>
<evidence type="ECO:0000259" key="1">
    <source>
        <dbReference type="SMART" id="SM00470"/>
    </source>
</evidence>
<dbReference type="GO" id="GO:0007059">
    <property type="term" value="P:chromosome segregation"/>
    <property type="evidence" value="ECO:0007669"/>
    <property type="project" value="TreeGrafter"/>
</dbReference>
<dbReference type="InterPro" id="IPR003115">
    <property type="entry name" value="ParB_N"/>
</dbReference>
<organism evidence="2 3">
    <name type="scientific">Nostoc flagelliforme CCNUN1</name>
    <dbReference type="NCBI Taxonomy" id="2038116"/>
    <lineage>
        <taxon>Bacteria</taxon>
        <taxon>Bacillati</taxon>
        <taxon>Cyanobacteriota</taxon>
        <taxon>Cyanophyceae</taxon>
        <taxon>Nostocales</taxon>
        <taxon>Nostocaceae</taxon>
        <taxon>Nostoc</taxon>
    </lineage>
</organism>
<dbReference type="InterPro" id="IPR050336">
    <property type="entry name" value="Chromosome_partition/occlusion"/>
</dbReference>
<evidence type="ECO:0000313" key="3">
    <source>
        <dbReference type="Proteomes" id="UP000232003"/>
    </source>
</evidence>
<dbReference type="SUPFAM" id="SSF110849">
    <property type="entry name" value="ParB/Sulfiredoxin"/>
    <property type="match status" value="1"/>
</dbReference>
<dbReference type="EMBL" id="CP024785">
    <property type="protein sequence ID" value="AUB35281.1"/>
    <property type="molecule type" value="Genomic_DNA"/>
</dbReference>
<dbReference type="KEGG" id="nfl:COO91_01157"/>
<dbReference type="GO" id="GO:0045881">
    <property type="term" value="P:positive regulation of sporulation resulting in formation of a cellular spore"/>
    <property type="evidence" value="ECO:0007669"/>
    <property type="project" value="TreeGrafter"/>
</dbReference>
<sequence length="242" mass="27497">MTNFDKILEVAQKRQGQSQPLKLQDSTVLLEQIKDREQDTRPLNPKHVESLAESIAVLGLLEPLVIDNKGKLLAGGHRLAAIRLLKEQQAPKYLHQFPDNRIPIRMLPFDVESDPDLALQVEIAENEQRRDYTPNEVKAIAERLRTAGFIDVKGRPKKGQKPLMPALAVVVGKNLRTVQRYFESKQDTDKDKSTTGVVLLKQALTKLKQWQQIEPETPKEKALAKRLSEFMNLIEDVLGNEK</sequence>
<feature type="domain" description="ParB-like N-terminal" evidence="1">
    <location>
        <begin position="26"/>
        <end position="127"/>
    </location>
</feature>
<dbReference type="RefSeq" id="WP_100897560.1">
    <property type="nucleotide sequence ID" value="NZ_CAWNNC010000001.1"/>
</dbReference>
<keyword evidence="3" id="KW-1185">Reference proteome</keyword>
<dbReference type="GO" id="GO:0005694">
    <property type="term" value="C:chromosome"/>
    <property type="evidence" value="ECO:0007669"/>
    <property type="project" value="TreeGrafter"/>
</dbReference>
<dbReference type="AlphaFoldDB" id="A0A2K8SIK9"/>
<dbReference type="InterPro" id="IPR036086">
    <property type="entry name" value="ParB/Sulfiredoxin_sf"/>
</dbReference>
<reference evidence="2 3" key="1">
    <citation type="submission" date="2017-11" db="EMBL/GenBank/DDBJ databases">
        <title>Complete genome of a free-living desiccation-tolerant cyanobacterium and its photosynthetic adaptation to extreme terrestrial habitat.</title>
        <authorList>
            <person name="Shang J."/>
        </authorList>
    </citation>
    <scope>NUCLEOTIDE SEQUENCE [LARGE SCALE GENOMIC DNA]</scope>
    <source>
        <strain evidence="2 3">CCNUN1</strain>
    </source>
</reference>
<gene>
    <name evidence="2" type="ORF">COO91_01157</name>
</gene>
<dbReference type="Gene3D" id="3.90.1530.10">
    <property type="entry name" value="Conserved hypothetical protein from pyrococcus furiosus pfu- 392566-001, ParB domain"/>
    <property type="match status" value="1"/>
</dbReference>
<proteinExistence type="predicted"/>
<name>A0A2K8SIK9_9NOSO</name>